<sequence length="136" mass="16040">HFSTLLESRYHMEFYRAMSALTDSAVILSPDFATNPNHDIQGRFDFLLVHKKWGIELTRDGNHLDGHHNPQLKNYGKWLEERDMTQYIFVDYQVMQPKHSHPDIQHLYHVVFDDHFEDYDILQGCDLSVICHGSLV</sequence>
<organism evidence="1 2">
    <name type="scientific">Armillaria gallica</name>
    <name type="common">Bulbous honey fungus</name>
    <name type="synonym">Armillaria bulbosa</name>
    <dbReference type="NCBI Taxonomy" id="47427"/>
    <lineage>
        <taxon>Eukaryota</taxon>
        <taxon>Fungi</taxon>
        <taxon>Dikarya</taxon>
        <taxon>Basidiomycota</taxon>
        <taxon>Agaricomycotina</taxon>
        <taxon>Agaricomycetes</taxon>
        <taxon>Agaricomycetidae</taxon>
        <taxon>Agaricales</taxon>
        <taxon>Marasmiineae</taxon>
        <taxon>Physalacriaceae</taxon>
        <taxon>Armillaria</taxon>
    </lineage>
</organism>
<protein>
    <submittedName>
        <fullName evidence="1">Uncharacterized protein</fullName>
    </submittedName>
</protein>
<dbReference type="Proteomes" id="UP000217790">
    <property type="component" value="Unassembled WGS sequence"/>
</dbReference>
<dbReference type="AlphaFoldDB" id="A0A2H3DKA7"/>
<dbReference type="EMBL" id="KZ293668">
    <property type="protein sequence ID" value="PBK89507.1"/>
    <property type="molecule type" value="Genomic_DNA"/>
</dbReference>
<feature type="non-terminal residue" evidence="1">
    <location>
        <position position="136"/>
    </location>
</feature>
<accession>A0A2H3DKA7</accession>
<gene>
    <name evidence="1" type="ORF">ARMGADRAFT_890686</name>
</gene>
<evidence type="ECO:0000313" key="1">
    <source>
        <dbReference type="EMBL" id="PBK89507.1"/>
    </source>
</evidence>
<keyword evidence="2" id="KW-1185">Reference proteome</keyword>
<dbReference type="InParanoid" id="A0A2H3DKA7"/>
<evidence type="ECO:0000313" key="2">
    <source>
        <dbReference type="Proteomes" id="UP000217790"/>
    </source>
</evidence>
<proteinExistence type="predicted"/>
<reference evidence="2" key="1">
    <citation type="journal article" date="2017" name="Nat. Ecol. Evol.">
        <title>Genome expansion and lineage-specific genetic innovations in the forest pathogenic fungi Armillaria.</title>
        <authorList>
            <person name="Sipos G."/>
            <person name="Prasanna A.N."/>
            <person name="Walter M.C."/>
            <person name="O'Connor E."/>
            <person name="Balint B."/>
            <person name="Krizsan K."/>
            <person name="Kiss B."/>
            <person name="Hess J."/>
            <person name="Varga T."/>
            <person name="Slot J."/>
            <person name="Riley R."/>
            <person name="Boka B."/>
            <person name="Rigling D."/>
            <person name="Barry K."/>
            <person name="Lee J."/>
            <person name="Mihaltcheva S."/>
            <person name="LaButti K."/>
            <person name="Lipzen A."/>
            <person name="Waldron R."/>
            <person name="Moloney N.M."/>
            <person name="Sperisen C."/>
            <person name="Kredics L."/>
            <person name="Vagvoelgyi C."/>
            <person name="Patrignani A."/>
            <person name="Fitzpatrick D."/>
            <person name="Nagy I."/>
            <person name="Doyle S."/>
            <person name="Anderson J.B."/>
            <person name="Grigoriev I.V."/>
            <person name="Gueldener U."/>
            <person name="Muensterkoetter M."/>
            <person name="Nagy L.G."/>
        </authorList>
    </citation>
    <scope>NUCLEOTIDE SEQUENCE [LARGE SCALE GENOMIC DNA]</scope>
    <source>
        <strain evidence="2">Ar21-2</strain>
    </source>
</reference>
<dbReference type="OrthoDB" id="5424500at2759"/>
<name>A0A2H3DKA7_ARMGA</name>
<dbReference type="STRING" id="47427.A0A2H3DKA7"/>
<feature type="non-terminal residue" evidence="1">
    <location>
        <position position="1"/>
    </location>
</feature>